<name>A0ABD1YI23_9MARC</name>
<sequence>MRREGKIRGSFLRINKLDDFDFTMGNRTHGKPTNHSKVSSKCAGNTRHCSTCHAGRPWSKAMCKTKSMNKLDGRDITTNYKLEDFALKCSPSRSGPSLHDLSKYYGSFPQDIGYSYDYEYEEQETLDQLEYSHSPATRITIPSFFRGLRGDYEESVDLEAHDGYSDEENIEDLETSKGTPCMSNKLVDTDDEFDCSWSLIDSSDTEQGTVDLDGWYLID</sequence>
<evidence type="ECO:0000313" key="1">
    <source>
        <dbReference type="EMBL" id="KAL2630451.1"/>
    </source>
</evidence>
<gene>
    <name evidence="1" type="ORF">R1flu_015137</name>
</gene>
<dbReference type="EMBL" id="JBHFFA010000004">
    <property type="protein sequence ID" value="KAL2630451.1"/>
    <property type="molecule type" value="Genomic_DNA"/>
</dbReference>
<dbReference type="Proteomes" id="UP001605036">
    <property type="component" value="Unassembled WGS sequence"/>
</dbReference>
<proteinExistence type="predicted"/>
<protein>
    <submittedName>
        <fullName evidence="1">Uncharacterized protein</fullName>
    </submittedName>
</protein>
<organism evidence="1 2">
    <name type="scientific">Riccia fluitans</name>
    <dbReference type="NCBI Taxonomy" id="41844"/>
    <lineage>
        <taxon>Eukaryota</taxon>
        <taxon>Viridiplantae</taxon>
        <taxon>Streptophyta</taxon>
        <taxon>Embryophyta</taxon>
        <taxon>Marchantiophyta</taxon>
        <taxon>Marchantiopsida</taxon>
        <taxon>Marchantiidae</taxon>
        <taxon>Marchantiales</taxon>
        <taxon>Ricciaceae</taxon>
        <taxon>Riccia</taxon>
    </lineage>
</organism>
<evidence type="ECO:0000313" key="2">
    <source>
        <dbReference type="Proteomes" id="UP001605036"/>
    </source>
</evidence>
<dbReference type="AlphaFoldDB" id="A0ABD1YI23"/>
<comment type="caution">
    <text evidence="1">The sequence shown here is derived from an EMBL/GenBank/DDBJ whole genome shotgun (WGS) entry which is preliminary data.</text>
</comment>
<reference evidence="1 2" key="1">
    <citation type="submission" date="2024-09" db="EMBL/GenBank/DDBJ databases">
        <title>Chromosome-scale assembly of Riccia fluitans.</title>
        <authorList>
            <person name="Paukszto L."/>
            <person name="Sawicki J."/>
            <person name="Karawczyk K."/>
            <person name="Piernik-Szablinska J."/>
            <person name="Szczecinska M."/>
            <person name="Mazdziarz M."/>
        </authorList>
    </citation>
    <scope>NUCLEOTIDE SEQUENCE [LARGE SCALE GENOMIC DNA]</scope>
    <source>
        <strain evidence="1">Rf_01</strain>
        <tissue evidence="1">Aerial parts of the thallus</tissue>
    </source>
</reference>
<keyword evidence="2" id="KW-1185">Reference proteome</keyword>
<accession>A0ABD1YI23</accession>